<keyword evidence="2" id="KW-1185">Reference proteome</keyword>
<organism evidence="1 2">
    <name type="scientific">Hyella patelloides LEGE 07179</name>
    <dbReference type="NCBI Taxonomy" id="945734"/>
    <lineage>
        <taxon>Bacteria</taxon>
        <taxon>Bacillati</taxon>
        <taxon>Cyanobacteriota</taxon>
        <taxon>Cyanophyceae</taxon>
        <taxon>Pleurocapsales</taxon>
        <taxon>Hyellaceae</taxon>
        <taxon>Hyella</taxon>
    </lineage>
</organism>
<reference evidence="1 2" key="1">
    <citation type="submission" date="2019-01" db="EMBL/GenBank/DDBJ databases">
        <authorList>
            <person name="Brito A."/>
        </authorList>
    </citation>
    <scope>NUCLEOTIDE SEQUENCE [LARGE SCALE GENOMIC DNA]</scope>
    <source>
        <strain evidence="1">1</strain>
    </source>
</reference>
<accession>A0A563W155</accession>
<sequence>MVLVNWVLKEQIDNFLFPRFKNLKKNSNGALSVNTNSPEIKGYFITKQYKCLVSTKKSFKAPDKRTATNKEQRATNRIIIYFISKITKAKFLCVTINHKIISMLHQLNF</sequence>
<name>A0A563W155_9CYAN</name>
<protein>
    <submittedName>
        <fullName evidence="1">Uncharacterized protein</fullName>
    </submittedName>
</protein>
<evidence type="ECO:0000313" key="1">
    <source>
        <dbReference type="EMBL" id="VEP17411.1"/>
    </source>
</evidence>
<dbReference type="EMBL" id="CAACVJ010000557">
    <property type="protein sequence ID" value="VEP17411.1"/>
    <property type="molecule type" value="Genomic_DNA"/>
</dbReference>
<dbReference type="AlphaFoldDB" id="A0A563W155"/>
<dbReference type="Proteomes" id="UP000320055">
    <property type="component" value="Unassembled WGS sequence"/>
</dbReference>
<proteinExistence type="predicted"/>
<gene>
    <name evidence="1" type="ORF">H1P_600002</name>
</gene>
<evidence type="ECO:0000313" key="2">
    <source>
        <dbReference type="Proteomes" id="UP000320055"/>
    </source>
</evidence>